<accession>U7UV21</accession>
<dbReference type="Pfam" id="PF13510">
    <property type="entry name" value="Fer2_4"/>
    <property type="match status" value="1"/>
</dbReference>
<dbReference type="NCBIfam" id="TIGR02512">
    <property type="entry name" value="FeFe_hydrog_A"/>
    <property type="match status" value="1"/>
</dbReference>
<dbReference type="STRING" id="1319815.HMPREF0202_02930"/>
<dbReference type="InterPro" id="IPR036010">
    <property type="entry name" value="2Fe-2S_ferredoxin-like_sf"/>
</dbReference>
<dbReference type="PATRIC" id="fig|1319815.3.peg.2774"/>
<dbReference type="Gene3D" id="4.10.260.20">
    <property type="entry name" value="Iron hydrogenase, small subunit"/>
    <property type="match status" value="1"/>
</dbReference>
<dbReference type="InterPro" id="IPR013352">
    <property type="entry name" value="Fe_hydrogenase_subset"/>
</dbReference>
<keyword evidence="9" id="KW-1185">Reference proteome</keyword>
<dbReference type="Gene3D" id="3.40.50.1780">
    <property type="match status" value="1"/>
</dbReference>
<comment type="caution">
    <text evidence="8">The sequence shown here is derived from an EMBL/GenBank/DDBJ whole genome shotgun (WGS) entry which is preliminary data.</text>
</comment>
<evidence type="ECO:0008006" key="10">
    <source>
        <dbReference type="Google" id="ProtNLM"/>
    </source>
</evidence>
<dbReference type="SUPFAM" id="SSF54862">
    <property type="entry name" value="4Fe-4S ferredoxins"/>
    <property type="match status" value="1"/>
</dbReference>
<dbReference type="PROSITE" id="PS00198">
    <property type="entry name" value="4FE4S_FER_1"/>
    <property type="match status" value="1"/>
</dbReference>
<protein>
    <recommendedName>
        <fullName evidence="10">Hydrogenase, Fe-only</fullName>
    </recommendedName>
</protein>
<dbReference type="EMBL" id="AXZF01000202">
    <property type="protein sequence ID" value="ERT63160.1"/>
    <property type="molecule type" value="Genomic_DNA"/>
</dbReference>
<keyword evidence="1" id="KW-0004">4Fe-4S</keyword>
<dbReference type="Pfam" id="PF10588">
    <property type="entry name" value="NADH-G_4Fe-4S_3"/>
    <property type="match status" value="1"/>
</dbReference>
<keyword evidence="3" id="KW-0677">Repeat</keyword>
<dbReference type="GO" id="GO:0051539">
    <property type="term" value="F:4 iron, 4 sulfur cluster binding"/>
    <property type="evidence" value="ECO:0007669"/>
    <property type="project" value="UniProtKB-KW"/>
</dbReference>
<dbReference type="PROSITE" id="PS51379">
    <property type="entry name" value="4FE4S_FER_2"/>
    <property type="match status" value="2"/>
</dbReference>
<dbReference type="PROSITE" id="PS51839">
    <property type="entry name" value="4FE4S_HC3"/>
    <property type="match status" value="1"/>
</dbReference>
<dbReference type="eggNOG" id="COG4624">
    <property type="taxonomic scope" value="Bacteria"/>
</dbReference>
<dbReference type="InterPro" id="IPR050340">
    <property type="entry name" value="Cytosolic_Fe-S_CAF"/>
</dbReference>
<dbReference type="SUPFAM" id="SSF53920">
    <property type="entry name" value="Fe-only hydrogenase"/>
    <property type="match status" value="1"/>
</dbReference>
<dbReference type="SMART" id="SM00902">
    <property type="entry name" value="Fe_hyd_SSU"/>
    <property type="match status" value="1"/>
</dbReference>
<dbReference type="AlphaFoldDB" id="U7UV21"/>
<reference evidence="8 9" key="1">
    <citation type="submission" date="2013-08" db="EMBL/GenBank/DDBJ databases">
        <authorList>
            <person name="Weinstock G."/>
            <person name="Sodergren E."/>
            <person name="Wylie T."/>
            <person name="Fulton L."/>
            <person name="Fulton R."/>
            <person name="Fronick C."/>
            <person name="O'Laughlin M."/>
            <person name="Godfrey J."/>
            <person name="Miner T."/>
            <person name="Herter B."/>
            <person name="Appelbaum E."/>
            <person name="Cordes M."/>
            <person name="Lek S."/>
            <person name="Wollam A."/>
            <person name="Pepin K.H."/>
            <person name="Palsikar V.B."/>
            <person name="Mitreva M."/>
            <person name="Wilson R.K."/>
        </authorList>
    </citation>
    <scope>NUCLEOTIDE SEQUENCE [LARGE SCALE GENOMIC DNA]</scope>
    <source>
        <strain evidence="8 9">ATCC BAA-474</strain>
    </source>
</reference>
<dbReference type="RefSeq" id="WP_023052447.1">
    <property type="nucleotide sequence ID" value="NZ_CP173060.2"/>
</dbReference>
<sequence length="582" mass="65384">MIFLFEITIDGVKTQVSENTTILTAAKNIGIKIPSLCNLKLDDYFFNNHATCRICVVEVDKRDGLYPACSTICWDGMNVVTNSSQIIQIRKNILELLISNHPKDCLICSKSGECELQKLTQEFRLKEIRFSGERNQFKSEYSESIIRDPEKCIMCRRCETMCNKVQTCGVLSAINKGFHSVVSTVYGNNLDKTVCTFCGQCVSVCPVGALHERNYIWEVIEALADPNKKVIAQVAPAVRVALGEEFGMDVGLNVEKKIVTALKKMGFDGVFDTTWAADLTIMEEATELKERLEGYLSGDKTIKLPILTSCCPAWVNFIEYNFPNLLDIPSTSKSPQQMFSAIAKNVWAPKMGIDRKNLVVVSIMPCLAKKYEASRTEFIKDGNRDTDISISTRELADMIKYFNIDFKEVIGQEFDSPMGEYTGAGIIFGRTGGVLEAALRTAYEWVVGEELKDIDFLKLEISKGLIVKKVNFGPKELTIGIAHGLGNARKLLEEIESGKEIYHAIEIMACHYGCVGGGGQPFVHENIDILNKRVEALNDIDKNCKLRKSHENPYINNLYNEYFDFPCSEKAKILLHTRFFKK</sequence>
<dbReference type="Gene3D" id="3.30.70.20">
    <property type="match status" value="1"/>
</dbReference>
<feature type="domain" description="4Fe-4S His(Cys)3-ligated-type" evidence="7">
    <location>
        <begin position="85"/>
        <end position="124"/>
    </location>
</feature>
<dbReference type="Proteomes" id="UP000017081">
    <property type="component" value="Unassembled WGS sequence"/>
</dbReference>
<dbReference type="InterPro" id="IPR017900">
    <property type="entry name" value="4Fe4S_Fe_S_CS"/>
</dbReference>
<evidence type="ECO:0000259" key="6">
    <source>
        <dbReference type="PROSITE" id="PS51379"/>
    </source>
</evidence>
<dbReference type="InterPro" id="IPR003149">
    <property type="entry name" value="Fe_hydrogenase_ssu"/>
</dbReference>
<evidence type="ECO:0000313" key="8">
    <source>
        <dbReference type="EMBL" id="ERT63160.1"/>
    </source>
</evidence>
<dbReference type="NCBIfam" id="NF040763">
    <property type="entry name" value="FeFe_hydrog_A6"/>
    <property type="match status" value="1"/>
</dbReference>
<keyword evidence="4" id="KW-0408">Iron</keyword>
<dbReference type="FunFam" id="3.30.70.20:FF:000035">
    <property type="entry name" value="Iron hydrogenase 1"/>
    <property type="match status" value="1"/>
</dbReference>
<dbReference type="InterPro" id="IPR004108">
    <property type="entry name" value="Fe_hydrogenase_lsu_C"/>
</dbReference>
<evidence type="ECO:0000256" key="4">
    <source>
        <dbReference type="ARBA" id="ARBA00023004"/>
    </source>
</evidence>
<dbReference type="HOGENOM" id="CLU_018240_2_1_0"/>
<proteinExistence type="predicted"/>
<dbReference type="GO" id="GO:0008901">
    <property type="term" value="F:ferredoxin hydrogenase activity"/>
    <property type="evidence" value="ECO:0007669"/>
    <property type="project" value="InterPro"/>
</dbReference>
<evidence type="ECO:0000256" key="2">
    <source>
        <dbReference type="ARBA" id="ARBA00022723"/>
    </source>
</evidence>
<evidence type="ECO:0000256" key="3">
    <source>
        <dbReference type="ARBA" id="ARBA00022737"/>
    </source>
</evidence>
<dbReference type="Gene3D" id="3.10.20.740">
    <property type="match status" value="1"/>
</dbReference>
<dbReference type="SMART" id="SM00929">
    <property type="entry name" value="NADH-G_4Fe-4S_3"/>
    <property type="match status" value="1"/>
</dbReference>
<dbReference type="Pfam" id="PF00037">
    <property type="entry name" value="Fer4"/>
    <property type="match status" value="1"/>
</dbReference>
<evidence type="ECO:0000256" key="5">
    <source>
        <dbReference type="ARBA" id="ARBA00023014"/>
    </source>
</evidence>
<name>U7UV21_9FUSO</name>
<feature type="domain" description="4Fe-4S ferredoxin-type" evidence="6">
    <location>
        <begin position="143"/>
        <end position="162"/>
    </location>
</feature>
<dbReference type="Pfam" id="PF02256">
    <property type="entry name" value="Fe_hyd_SSU"/>
    <property type="match status" value="1"/>
</dbReference>
<dbReference type="CDD" id="cd00207">
    <property type="entry name" value="fer2"/>
    <property type="match status" value="1"/>
</dbReference>
<dbReference type="InterPro" id="IPR036991">
    <property type="entry name" value="Fe_hydrogenase_ssu_sf"/>
</dbReference>
<evidence type="ECO:0000256" key="1">
    <source>
        <dbReference type="ARBA" id="ARBA00022485"/>
    </source>
</evidence>
<evidence type="ECO:0000259" key="7">
    <source>
        <dbReference type="PROSITE" id="PS51839"/>
    </source>
</evidence>
<dbReference type="InterPro" id="IPR019574">
    <property type="entry name" value="NADH_UbQ_OxRdtase_Gsu_4Fe4S-bd"/>
</dbReference>
<gene>
    <name evidence="8" type="ORF">HMPREF0202_02930</name>
</gene>
<dbReference type="GO" id="GO:0005506">
    <property type="term" value="F:iron ion binding"/>
    <property type="evidence" value="ECO:0007669"/>
    <property type="project" value="InterPro"/>
</dbReference>
<keyword evidence="5" id="KW-0411">Iron-sulfur</keyword>
<dbReference type="InterPro" id="IPR017896">
    <property type="entry name" value="4Fe4S_Fe-S-bd"/>
</dbReference>
<dbReference type="SUPFAM" id="SSF54292">
    <property type="entry name" value="2Fe-2S ferredoxin-like"/>
    <property type="match status" value="1"/>
</dbReference>
<dbReference type="Gene3D" id="3.40.950.10">
    <property type="entry name" value="Fe-only Hydrogenase (Larger Subunit), Chain L, domain 3"/>
    <property type="match status" value="1"/>
</dbReference>
<organism evidence="8 9">
    <name type="scientific">Cetobacterium somerae ATCC BAA-474</name>
    <dbReference type="NCBI Taxonomy" id="1319815"/>
    <lineage>
        <taxon>Bacteria</taxon>
        <taxon>Fusobacteriati</taxon>
        <taxon>Fusobacteriota</taxon>
        <taxon>Fusobacteriia</taxon>
        <taxon>Fusobacteriales</taxon>
        <taxon>Fusobacteriaceae</taxon>
        <taxon>Cetobacterium</taxon>
    </lineage>
</organism>
<feature type="domain" description="4Fe-4S ferredoxin-type" evidence="6">
    <location>
        <begin position="186"/>
        <end position="215"/>
    </location>
</feature>
<dbReference type="InterPro" id="IPR049830">
    <property type="entry name" value="HndD"/>
</dbReference>
<dbReference type="Pfam" id="PF02906">
    <property type="entry name" value="Fe_hyd_lg_C"/>
    <property type="match status" value="1"/>
</dbReference>
<dbReference type="InterPro" id="IPR009016">
    <property type="entry name" value="Fe_hydrogenase"/>
</dbReference>
<dbReference type="InterPro" id="IPR001041">
    <property type="entry name" value="2Fe-2S_ferredoxin-type"/>
</dbReference>
<dbReference type="PANTHER" id="PTHR11615">
    <property type="entry name" value="NITRATE, FORMATE, IRON DEHYDROGENASE"/>
    <property type="match status" value="1"/>
</dbReference>
<keyword evidence="2" id="KW-0479">Metal-binding</keyword>
<dbReference type="eggNOG" id="COG3383">
    <property type="taxonomic scope" value="Bacteria"/>
</dbReference>
<evidence type="ECO:0000313" key="9">
    <source>
        <dbReference type="Proteomes" id="UP000017081"/>
    </source>
</evidence>